<dbReference type="Proteomes" id="UP000006906">
    <property type="component" value="Chromosome 6"/>
</dbReference>
<dbReference type="AlphaFoldDB" id="A0A2K3DM68"/>
<reference evidence="2 3" key="1">
    <citation type="journal article" date="2007" name="Science">
        <title>The Chlamydomonas genome reveals the evolution of key animal and plant functions.</title>
        <authorList>
            <person name="Merchant S.S."/>
            <person name="Prochnik S.E."/>
            <person name="Vallon O."/>
            <person name="Harris E.H."/>
            <person name="Karpowicz S.J."/>
            <person name="Witman G.B."/>
            <person name="Terry A."/>
            <person name="Salamov A."/>
            <person name="Fritz-Laylin L.K."/>
            <person name="Marechal-Drouard L."/>
            <person name="Marshall W.F."/>
            <person name="Qu L.H."/>
            <person name="Nelson D.R."/>
            <person name="Sanderfoot A.A."/>
            <person name="Spalding M.H."/>
            <person name="Kapitonov V.V."/>
            <person name="Ren Q."/>
            <person name="Ferris P."/>
            <person name="Lindquist E."/>
            <person name="Shapiro H."/>
            <person name="Lucas S.M."/>
            <person name="Grimwood J."/>
            <person name="Schmutz J."/>
            <person name="Cardol P."/>
            <person name="Cerutti H."/>
            <person name="Chanfreau G."/>
            <person name="Chen C.L."/>
            <person name="Cognat V."/>
            <person name="Croft M.T."/>
            <person name="Dent R."/>
            <person name="Dutcher S."/>
            <person name="Fernandez E."/>
            <person name="Fukuzawa H."/>
            <person name="Gonzalez-Ballester D."/>
            <person name="Gonzalez-Halphen D."/>
            <person name="Hallmann A."/>
            <person name="Hanikenne M."/>
            <person name="Hippler M."/>
            <person name="Inwood W."/>
            <person name="Jabbari K."/>
            <person name="Kalanon M."/>
            <person name="Kuras R."/>
            <person name="Lefebvre P.A."/>
            <person name="Lemaire S.D."/>
            <person name="Lobanov A.V."/>
            <person name="Lohr M."/>
            <person name="Manuell A."/>
            <person name="Meier I."/>
            <person name="Mets L."/>
            <person name="Mittag M."/>
            <person name="Mittelmeier T."/>
            <person name="Moroney J.V."/>
            <person name="Moseley J."/>
            <person name="Napoli C."/>
            <person name="Nedelcu A.M."/>
            <person name="Niyogi K."/>
            <person name="Novoselov S.V."/>
            <person name="Paulsen I.T."/>
            <person name="Pazour G."/>
            <person name="Purton S."/>
            <person name="Ral J.P."/>
            <person name="Riano-Pachon D.M."/>
            <person name="Riekhof W."/>
            <person name="Rymarquis L."/>
            <person name="Schroda M."/>
            <person name="Stern D."/>
            <person name="Umen J."/>
            <person name="Willows R."/>
            <person name="Wilson N."/>
            <person name="Zimmer S.L."/>
            <person name="Allmer J."/>
            <person name="Balk J."/>
            <person name="Bisova K."/>
            <person name="Chen C.J."/>
            <person name="Elias M."/>
            <person name="Gendler K."/>
            <person name="Hauser C."/>
            <person name="Lamb M.R."/>
            <person name="Ledford H."/>
            <person name="Long J.C."/>
            <person name="Minagawa J."/>
            <person name="Page M.D."/>
            <person name="Pan J."/>
            <person name="Pootakham W."/>
            <person name="Roje S."/>
            <person name="Rose A."/>
            <person name="Stahlberg E."/>
            <person name="Terauchi A.M."/>
            <person name="Yang P."/>
            <person name="Ball S."/>
            <person name="Bowler C."/>
            <person name="Dieckmann C.L."/>
            <person name="Gladyshev V.N."/>
            <person name="Green P."/>
            <person name="Jorgensen R."/>
            <person name="Mayfield S."/>
            <person name="Mueller-Roeber B."/>
            <person name="Rajamani S."/>
            <person name="Sayre R.T."/>
            <person name="Brokstein P."/>
            <person name="Dubchak I."/>
            <person name="Goodstein D."/>
            <person name="Hornick L."/>
            <person name="Huang Y.W."/>
            <person name="Jhaveri J."/>
            <person name="Luo Y."/>
            <person name="Martinez D."/>
            <person name="Ngau W.C."/>
            <person name="Otillar B."/>
            <person name="Poliakov A."/>
            <person name="Porter A."/>
            <person name="Szajkowski L."/>
            <person name="Werner G."/>
            <person name="Zhou K."/>
            <person name="Grigoriev I.V."/>
            <person name="Rokhsar D.S."/>
            <person name="Grossman A.R."/>
        </authorList>
    </citation>
    <scope>NUCLEOTIDE SEQUENCE [LARGE SCALE GENOMIC DNA]</scope>
    <source>
        <strain evidence="3">CC-503</strain>
    </source>
</reference>
<feature type="compositionally biased region" description="Basic residues" evidence="1">
    <location>
        <begin position="101"/>
        <end position="114"/>
    </location>
</feature>
<feature type="compositionally biased region" description="Low complexity" evidence="1">
    <location>
        <begin position="402"/>
        <end position="423"/>
    </location>
</feature>
<feature type="region of interest" description="Disordered" evidence="1">
    <location>
        <begin position="381"/>
        <end position="431"/>
    </location>
</feature>
<sequence length="816" mass="86774">MAVACAVAVRPLVQVAVASAVSTAAPASSKPAVKLAASAVSAVALTTVSVSAGLLATTAVEDPRFHAADCQSRSADASASCEDLQPSTSTCTSAVADANRPTRRVRRSGSKAQRRGSTTLTASVPSMAAAVVLPPKIALRRRHRLRLRAGHSATAAATDKTPREQPDKPAALPEDLLPADATSTSSTGKISSAAVCCGLLAHCSAAQLHAILCGLVQAVASSSVKGNNRKLLLGSKLRKLLEGVGVAPANGKAYTAADVAALSGPKLERLRATLKSQPGLLLWFLLFTSPAELQALQAALLPGGAGDRSFEEWRAAIDAVAGSGHEQLAAAQEVRGRQSACVEGSTAGNTATTATITTTNNNPASHGGVYTALTGTEVTGKAAANKDLSRTRTTSHRNRCVSESGSTRNKSRSSSSRSSSTHSVEYAEPKAGCSQPAATVPGCVPEIISAAIPPLAPLALHIRRAIVKELLEARPPGWNTFLYSWLQAAGLSEFLPANGTCRMYMADRKQLVLRVGAMREEQVDAFLTCMCKAHGHSTWLARYLHMLGPEVSQLLSQGRYSDELLAALRAAGQKTLADAVMEHFWGRDPDPEDSEAGEMDVKPWAERLGLLRFDMLAEQLRLPPNADGSVKNFSNGLVFKVDPLEVWSKYTDGEPSAGALSGMRATDKEARDKQVKQLRGVPLLYLWRIGGRVVYVGMSGGWVKGSRIARYLAEGPGFSESSKMLPWLTAIDEGKEIELRVITLEGLKALEGMSEGMSEEEVQKKVQKKVKELEKHFLCHVDCPCNKVNNGSYRVETPRQGLLDKLKEKYKIKLIT</sequence>
<dbReference type="OrthoDB" id="560450at2759"/>
<organism evidence="2 3">
    <name type="scientific">Chlamydomonas reinhardtii</name>
    <name type="common">Chlamydomonas smithii</name>
    <dbReference type="NCBI Taxonomy" id="3055"/>
    <lineage>
        <taxon>Eukaryota</taxon>
        <taxon>Viridiplantae</taxon>
        <taxon>Chlorophyta</taxon>
        <taxon>core chlorophytes</taxon>
        <taxon>Chlorophyceae</taxon>
        <taxon>CS clade</taxon>
        <taxon>Chlamydomonadales</taxon>
        <taxon>Chlamydomonadaceae</taxon>
        <taxon>Chlamydomonas</taxon>
    </lineage>
</organism>
<dbReference type="KEGG" id="cre:CHLRE_06g254052v5"/>
<feature type="compositionally biased region" description="Low complexity" evidence="1">
    <location>
        <begin position="168"/>
        <end position="181"/>
    </location>
</feature>
<protein>
    <submittedName>
        <fullName evidence="2">Uncharacterized protein</fullName>
    </submittedName>
</protein>
<dbReference type="RefSeq" id="XP_042923369.1">
    <property type="nucleotide sequence ID" value="XM_043062663.1"/>
</dbReference>
<feature type="region of interest" description="Disordered" evidence="1">
    <location>
        <begin position="149"/>
        <end position="183"/>
    </location>
</feature>
<evidence type="ECO:0000313" key="2">
    <source>
        <dbReference type="EMBL" id="PNW81634.1"/>
    </source>
</evidence>
<dbReference type="InParanoid" id="A0A2K3DM68"/>
<feature type="region of interest" description="Disordered" evidence="1">
    <location>
        <begin position="86"/>
        <end position="120"/>
    </location>
</feature>
<gene>
    <name evidence="2" type="ORF">CHLRE_06g254052v5</name>
</gene>
<evidence type="ECO:0000313" key="3">
    <source>
        <dbReference type="Proteomes" id="UP000006906"/>
    </source>
</evidence>
<keyword evidence="3" id="KW-1185">Reference proteome</keyword>
<dbReference type="Gramene" id="PNW81634">
    <property type="protein sequence ID" value="PNW81634"/>
    <property type="gene ID" value="CHLRE_06g254052v5"/>
</dbReference>
<dbReference type="EMBL" id="CM008967">
    <property type="protein sequence ID" value="PNW81634.1"/>
    <property type="molecule type" value="Genomic_DNA"/>
</dbReference>
<dbReference type="GeneID" id="66053559"/>
<proteinExistence type="predicted"/>
<accession>A0A2K3DM68</accession>
<evidence type="ECO:0000256" key="1">
    <source>
        <dbReference type="SAM" id="MobiDB-lite"/>
    </source>
</evidence>
<name>A0A2K3DM68_CHLRE</name>